<protein>
    <submittedName>
        <fullName evidence="1">Arginase</fullName>
    </submittedName>
</protein>
<name>A0ACB8QMW5_9AGAM</name>
<reference evidence="1" key="1">
    <citation type="submission" date="2021-02" db="EMBL/GenBank/DDBJ databases">
        <authorList>
            <consortium name="DOE Joint Genome Institute"/>
            <person name="Ahrendt S."/>
            <person name="Looney B.P."/>
            <person name="Miyauchi S."/>
            <person name="Morin E."/>
            <person name="Drula E."/>
            <person name="Courty P.E."/>
            <person name="Chicoki N."/>
            <person name="Fauchery L."/>
            <person name="Kohler A."/>
            <person name="Kuo A."/>
            <person name="Labutti K."/>
            <person name="Pangilinan J."/>
            <person name="Lipzen A."/>
            <person name="Riley R."/>
            <person name="Andreopoulos W."/>
            <person name="He G."/>
            <person name="Johnson J."/>
            <person name="Barry K.W."/>
            <person name="Grigoriev I.V."/>
            <person name="Nagy L."/>
            <person name="Hibbett D."/>
            <person name="Henrissat B."/>
            <person name="Matheny P.B."/>
            <person name="Labbe J."/>
            <person name="Martin F."/>
        </authorList>
    </citation>
    <scope>NUCLEOTIDE SEQUENCE</scope>
    <source>
        <strain evidence="1">EC-137</strain>
    </source>
</reference>
<gene>
    <name evidence="1" type="ORF">K488DRAFT_85509</name>
</gene>
<evidence type="ECO:0000313" key="1">
    <source>
        <dbReference type="EMBL" id="KAI0032835.1"/>
    </source>
</evidence>
<keyword evidence="2" id="KW-1185">Reference proteome</keyword>
<organism evidence="1 2">
    <name type="scientific">Vararia minispora EC-137</name>
    <dbReference type="NCBI Taxonomy" id="1314806"/>
    <lineage>
        <taxon>Eukaryota</taxon>
        <taxon>Fungi</taxon>
        <taxon>Dikarya</taxon>
        <taxon>Basidiomycota</taxon>
        <taxon>Agaricomycotina</taxon>
        <taxon>Agaricomycetes</taxon>
        <taxon>Russulales</taxon>
        <taxon>Lachnocladiaceae</taxon>
        <taxon>Vararia</taxon>
    </lineage>
</organism>
<accession>A0ACB8QMW5</accession>
<comment type="caution">
    <text evidence="1">The sequence shown here is derived from an EMBL/GenBank/DDBJ whole genome shotgun (WGS) entry which is preliminary data.</text>
</comment>
<evidence type="ECO:0000313" key="2">
    <source>
        <dbReference type="Proteomes" id="UP000814128"/>
    </source>
</evidence>
<reference evidence="1" key="2">
    <citation type="journal article" date="2022" name="New Phytol.">
        <title>Evolutionary transition to the ectomycorrhizal habit in the genomes of a hyperdiverse lineage of mushroom-forming fungi.</title>
        <authorList>
            <person name="Looney B."/>
            <person name="Miyauchi S."/>
            <person name="Morin E."/>
            <person name="Drula E."/>
            <person name="Courty P.E."/>
            <person name="Kohler A."/>
            <person name="Kuo A."/>
            <person name="LaButti K."/>
            <person name="Pangilinan J."/>
            <person name="Lipzen A."/>
            <person name="Riley R."/>
            <person name="Andreopoulos W."/>
            <person name="He G."/>
            <person name="Johnson J."/>
            <person name="Nolan M."/>
            <person name="Tritt A."/>
            <person name="Barry K.W."/>
            <person name="Grigoriev I.V."/>
            <person name="Nagy L.G."/>
            <person name="Hibbett D."/>
            <person name="Henrissat B."/>
            <person name="Matheny P.B."/>
            <person name="Labbe J."/>
            <person name="Martin F.M."/>
        </authorList>
    </citation>
    <scope>NUCLEOTIDE SEQUENCE</scope>
    <source>
        <strain evidence="1">EC-137</strain>
    </source>
</reference>
<dbReference type="EMBL" id="MU273535">
    <property type="protein sequence ID" value="KAI0032835.1"/>
    <property type="molecule type" value="Genomic_DNA"/>
</dbReference>
<dbReference type="Proteomes" id="UP000814128">
    <property type="component" value="Unassembled WGS sequence"/>
</dbReference>
<sequence length="326" mass="34747">MSSAPSKPLFLTEPKTVAIVGCPFSGGQPRPGVDRGPIHLVDAGLCDQLKELGWEVKFDDHHQFEDISAASDPPLGKLKNPRLVSKVTEAVAKTVGAHARDGQLPLTLGGDHSLAMGTIAGTLSAHPDACVIWVDAHADINTPETTGSGNIHGMPLSFICSLVDSSSLGGTINGEPTPFAWLDKVHLEPGRLAYIGLRDVDAGEKEILRKHKIPAFSMHEVDRYGIGQIVEMALDRINPGRDKPVHLSFDVDALDPTVAPSTGTPVRGGLTFREGHYICERLWETGLLVAVDIMEVNPSLEDEASVEQTVAVGCSLVRAALGETLL</sequence>
<proteinExistence type="predicted"/>